<name>A0A7M7MFT2_VARDE</name>
<dbReference type="OMA" id="LYCYEAE"/>
<dbReference type="Pfam" id="PF26573">
    <property type="entry name" value="TPR_Epg5_2"/>
    <property type="match status" value="1"/>
</dbReference>
<evidence type="ECO:0000256" key="2">
    <source>
        <dbReference type="ARBA" id="ARBA00023006"/>
    </source>
</evidence>
<accession>A0A7M7MFT2</accession>
<dbReference type="CTD" id="57724"/>
<evidence type="ECO:0000256" key="1">
    <source>
        <dbReference type="ARBA" id="ARBA00010948"/>
    </source>
</evidence>
<dbReference type="OrthoDB" id="75419at2759"/>
<dbReference type="Pfam" id="PF26103">
    <property type="entry name" value="TPR_Epg5"/>
    <property type="match status" value="1"/>
</dbReference>
<dbReference type="FunCoup" id="A0A7M7MFT2">
    <property type="interactions" value="1709"/>
</dbReference>
<dbReference type="RefSeq" id="XP_022658605.1">
    <property type="nucleotide sequence ID" value="XM_022802870.1"/>
</dbReference>
<dbReference type="EnsemblMetazoa" id="XM_022802870">
    <property type="protein sequence ID" value="XP_022658605"/>
    <property type="gene ID" value="LOC111249258"/>
</dbReference>
<dbReference type="Pfam" id="PF26106">
    <property type="entry name" value="TPR_Epg5_C"/>
    <property type="match status" value="1"/>
</dbReference>
<feature type="compositionally biased region" description="Polar residues" evidence="3">
    <location>
        <begin position="195"/>
        <end position="214"/>
    </location>
</feature>
<feature type="compositionally biased region" description="Basic and acidic residues" evidence="3">
    <location>
        <begin position="50"/>
        <end position="77"/>
    </location>
</feature>
<comment type="similarity">
    <text evidence="1">Belongs to the EPG5 family.</text>
</comment>
<dbReference type="Proteomes" id="UP000594260">
    <property type="component" value="Unplaced"/>
</dbReference>
<dbReference type="GO" id="GO:0097352">
    <property type="term" value="P:autophagosome maturation"/>
    <property type="evidence" value="ECO:0007669"/>
    <property type="project" value="TreeGrafter"/>
</dbReference>
<evidence type="ECO:0000313" key="7">
    <source>
        <dbReference type="Proteomes" id="UP000594260"/>
    </source>
</evidence>
<feature type="domain" description="Epg5-like TPR" evidence="5">
    <location>
        <begin position="1268"/>
        <end position="1465"/>
    </location>
</feature>
<feature type="region of interest" description="Disordered" evidence="3">
    <location>
        <begin position="189"/>
        <end position="217"/>
    </location>
</feature>
<keyword evidence="7" id="KW-1185">Reference proteome</keyword>
<protein>
    <recommendedName>
        <fullName evidence="8">Ectopic P granules protein 5 homolog</fullName>
    </recommendedName>
</protein>
<evidence type="ECO:0000259" key="5">
    <source>
        <dbReference type="Pfam" id="PF26573"/>
    </source>
</evidence>
<evidence type="ECO:0000313" key="6">
    <source>
        <dbReference type="EnsemblMetazoa" id="XP_022658605"/>
    </source>
</evidence>
<dbReference type="InParanoid" id="A0A7M7MFT2"/>
<keyword evidence="2" id="KW-0072">Autophagy</keyword>
<dbReference type="InterPro" id="IPR059030">
    <property type="entry name" value="TPR_Epg5_mid"/>
</dbReference>
<dbReference type="InterPro" id="IPR051436">
    <property type="entry name" value="Autophagy-related_EPG5"/>
</dbReference>
<dbReference type="GeneID" id="111249258"/>
<dbReference type="PANTHER" id="PTHR31139">
    <property type="entry name" value="ECTOPIC P GRANULES PROTEIN 5 HOMOLOG"/>
    <property type="match status" value="1"/>
</dbReference>
<dbReference type="GO" id="GO:0005737">
    <property type="term" value="C:cytoplasm"/>
    <property type="evidence" value="ECO:0007669"/>
    <property type="project" value="TreeGrafter"/>
</dbReference>
<feature type="domain" description="Epg5-like central TPR repeats" evidence="4">
    <location>
        <begin position="1716"/>
        <end position="2088"/>
    </location>
</feature>
<evidence type="ECO:0000256" key="3">
    <source>
        <dbReference type="SAM" id="MobiDB-lite"/>
    </source>
</evidence>
<evidence type="ECO:0000259" key="4">
    <source>
        <dbReference type="Pfam" id="PF26103"/>
    </source>
</evidence>
<dbReference type="KEGG" id="vde:111249258"/>
<reference evidence="6" key="1">
    <citation type="submission" date="2021-01" db="UniProtKB">
        <authorList>
            <consortium name="EnsemblMetazoa"/>
        </authorList>
    </citation>
    <scope>IDENTIFICATION</scope>
</reference>
<organism evidence="6 7">
    <name type="scientific">Varroa destructor</name>
    <name type="common">Honeybee mite</name>
    <dbReference type="NCBI Taxonomy" id="109461"/>
    <lineage>
        <taxon>Eukaryota</taxon>
        <taxon>Metazoa</taxon>
        <taxon>Ecdysozoa</taxon>
        <taxon>Arthropoda</taxon>
        <taxon>Chelicerata</taxon>
        <taxon>Arachnida</taxon>
        <taxon>Acari</taxon>
        <taxon>Parasitiformes</taxon>
        <taxon>Mesostigmata</taxon>
        <taxon>Gamasina</taxon>
        <taxon>Dermanyssoidea</taxon>
        <taxon>Varroidae</taxon>
        <taxon>Varroa</taxon>
    </lineage>
</organism>
<proteinExistence type="inferred from homology"/>
<dbReference type="InterPro" id="IPR058750">
    <property type="entry name" value="TPR_Epg5"/>
</dbReference>
<dbReference type="PANTHER" id="PTHR31139:SF4">
    <property type="entry name" value="ECTOPIC P GRANULES PROTEIN 5 HOMOLOG"/>
    <property type="match status" value="1"/>
</dbReference>
<sequence length="2578" mass="294611">MEVVCKKKHEKNASKVKLSDRTTKELLARLPEIVLEGEHPAEQPTSEFPVDDRLGYVSKDEDTASEKRCKGETDPRNNDTYAPQFENVSECAKQCTLKEPNHLLQTEKASGDSQVSYKAAEMENESVKVEKMAVSADDAANHVEEPVPFEVEQHGQTLTSIKDGRLYPTLDSIPRGIQCTVSFTAPPCEEDGTDRQYNVTQPSAPNLSTDSSGPPSVIKMPNQREIILSQRKTLTRVYPELDLKKLSVLPMSEAEMLRLNQGVLLQQRERLEDTFIEMYSEERLQEHELFKLLSEYYAEKSALSACSHQLDELIVKAQELRDHVWSMGRGQVSAYDRCGDNSRVEKSHEYEIANYERHQAARFRDTLRQLGGLLRAEFASRNHSAQVLKIQIEQVLNKGLFPFQTIPKTAPIPRIDLSHNLSGKCSCTHEIFMYPGEHRWSREQESTKESLRVTISILFCFTRRPFEDAEYIKEVRQWLRSSIAVLLRVAALEDHFFILSHILRCPAGISKWAVDLIQMPPSDAWTQQEEWINNNFQPGQVFDYPMLALNLICSPVKQREVFLRKFKTVVDESPADTWCIVDGDGENGASGEPIFFQWAEQDIVDLLNQIPFREIFKYILLADEVYDIDRTTAKHMLKLISFSTHLVYTLRVGLRTYHSRRYRNLTKRISRLIRHCVEYISDHWEAFRAANPSATELTRIQVEYDQFLLRAVNSIFFSESLGAWQFMAVLPYQNVSHGIIWQLLWLLHNNYREEVQLVDMRVHEIAKQLQSPARLEEKIENMLEEEVFYLLTTFANMAISRQEANRAFIHTVAVEVFNITYIHEKLREVHSKVGRDLLSRLVTKHPFVVSVLLDQIHQNMSKVGNMACYLFSGFELTRWIPEDEDLDILYGFLVENDLVSSQNSLARLVLQNMNYGYDENTGNLFLPQHNHQKIALIILAAYKAHYLPFDKTGYAYKQFKYISDYALGTKQPATPDSFIQYLWDLLLQLHLHLLDYPHHAQRKLITDDEPPIGVALSLDSVSWLEPLRVGVSEGLPPALYIALMMCSMGHYREEIVTRGVSFIVDLVNKDQFRAAIESIHRITAVFICKSELLVTHVKFLQAMETIIQADNTYSAIVKNLVVSSFPGDILSQLGRIIILQVRKAKAWSLQTKCVLMWLQILFNLPEMSVKRGTKAKARESVYFLLDILVQLAYQEVGCIEKVFLFLQDSLSSVVSSNVAYESMVRSVMSYVWWGSGSSWPILVALSSVKQFPWFAWAGLVAEGRVELNCRPWKQLIKEMAANTKLTTEAALKLVSSSMKNVPSQEFILVYRWAQQALETEMNHPALPLIWQQFFQLYLQRAPTGCCVGLRLFEGTTYHPVLKQLKRRLNELTGHYHRRYCDLAKNLQEQPLSDHTKKTGRALAQMNELCQLFGKLQKYFRSLYLWLEEPRIHDPNVTLLALPPQYNSELLQILLCNRAGLWTDLVHQELIEECLDKLSEKKNAFKVKQQLQSTQIEQTVEQKILHRLRCYDDTQGAPPLPIIKLAIPEVTEQVLLRGEKLLQNARSELKTIMGHARAFNAQSIHLSNLDENIDDYLKKLYTNEDRSIEFYMACALGPKCKQHARLVFRFHEATKNKVVSNNVVENRNEWTTIICDLRSPPSTGVINACAFVESVITKLVNFLQLQPITGLHLRKTGGKLFAELVSFMNKDCLEHTPTRQFLTQCLEVLGQAVVRPDPTQTRPLLDLILRNPHLVSYLSPYFAPAVCEPSRYAEMYNVLCYNLGPALYETQFILLSKFDVGSYLRTTPTTALDRQNLIGTLKAALQSIGRKSKLEPLLSKIEALYLNQMQTLLAVNDFEHYFQIFNMLLNGVRLNNIPLETFTTFFKALGYESITQGDLPVICGAPGASRVEESIKMMSDFFKDFRNKEASAPRKGLYCLCDYYLSSLAPLYTLMGTLYIVQKGQSMSQNMPSASDIDHTLQAIFDLYEPWLGVVQEGKKYCLPWLPGEKQKIAVMLQSYVQLLGVVQTVLSRIQSSVFHSLWQRYFISYVWNATPNYITTFYYEKILSLPWEAFVPNVQDLRLMTKVLEPEYVNHLPFLIQILLRLDWTYLLSDLAIKWDHTARTEAYSRFVELLLKTGWDKTVTASGRTRDLCHSLAELDWSCVPGKLLKDLMLFFETKCDPLCVLLPDDNSQDDVLLSFMQNIACLRTVNASCSTLEKQAAYFAMTARLVRRCAETPGTRNLVKNRQCVSQFMPKHMTYVTSLINSKQPDFNDQSLTLIKDVFSVLDIVDSFEWTNVLTDGLVLWISANPGSDLILSCISVAASLSNQQAVPHIVEACIAAYSKSELEIFSSDGGWSTMLTALRFPGPKIDELLKAAVESSSFLTLYAYVLHKLRYCGSLENELTLLGRIVDWVVESIPVNEEAEPKILLLWDKLLVLSIRQLEYGGDVRIVFRHLQRFVGSLLQAGEDKVSSGLLGAIGFGRRSPLSIKFRFNSRLIAAIVAQHLTEDGLVMLQARQNAAGEHKPHRFASEALAKVRAMQGNKVYSDLHNELEAALSLVNSCSSLIDSQEAVKQLVNFFYPTLAYLKILFFGVME</sequence>
<evidence type="ECO:0008006" key="8">
    <source>
        <dbReference type="Google" id="ProtNLM"/>
    </source>
</evidence>
<feature type="region of interest" description="Disordered" evidence="3">
    <location>
        <begin position="35"/>
        <end position="81"/>
    </location>
</feature>